<comment type="caution">
    <text evidence="3">The sequence shown here is derived from an EMBL/GenBank/DDBJ whole genome shotgun (WGS) entry which is preliminary data.</text>
</comment>
<accession>A0ABW6WSC2</accession>
<evidence type="ECO:0000313" key="4">
    <source>
        <dbReference type="Proteomes" id="UP001602245"/>
    </source>
</evidence>
<evidence type="ECO:0000313" key="3">
    <source>
        <dbReference type="EMBL" id="MFF5295853.1"/>
    </source>
</evidence>
<protein>
    <submittedName>
        <fullName evidence="3">SHOCT domain-containing protein</fullName>
    </submittedName>
</protein>
<name>A0ABW6WSC2_9ACTN</name>
<evidence type="ECO:0000256" key="1">
    <source>
        <dbReference type="SAM" id="MobiDB-lite"/>
    </source>
</evidence>
<feature type="domain" description="SHOCT" evidence="2">
    <location>
        <begin position="93"/>
        <end position="119"/>
    </location>
</feature>
<organism evidence="3 4">
    <name type="scientific">Paractinoplanes globisporus</name>
    <dbReference type="NCBI Taxonomy" id="113565"/>
    <lineage>
        <taxon>Bacteria</taxon>
        <taxon>Bacillati</taxon>
        <taxon>Actinomycetota</taxon>
        <taxon>Actinomycetes</taxon>
        <taxon>Micromonosporales</taxon>
        <taxon>Micromonosporaceae</taxon>
        <taxon>Paractinoplanes</taxon>
    </lineage>
</organism>
<feature type="region of interest" description="Disordered" evidence="1">
    <location>
        <begin position="50"/>
        <end position="96"/>
    </location>
</feature>
<proteinExistence type="predicted"/>
<evidence type="ECO:0000259" key="2">
    <source>
        <dbReference type="Pfam" id="PF09851"/>
    </source>
</evidence>
<gene>
    <name evidence="3" type="ORF">ACFY35_41015</name>
</gene>
<dbReference type="Proteomes" id="UP001602245">
    <property type="component" value="Unassembled WGS sequence"/>
</dbReference>
<dbReference type="Pfam" id="PF09851">
    <property type="entry name" value="SHOCT"/>
    <property type="match status" value="1"/>
</dbReference>
<dbReference type="RefSeq" id="WP_020516053.1">
    <property type="nucleotide sequence ID" value="NZ_JBIAZU010000008.1"/>
</dbReference>
<keyword evidence="4" id="KW-1185">Reference proteome</keyword>
<dbReference type="InterPro" id="IPR018649">
    <property type="entry name" value="SHOCT"/>
</dbReference>
<sequence length="121" mass="12626">MFPRPIIVRRGAPLLRGALVGGAGFLAGRAAARSADRNALQDAAIAEMQSQNAGPQYATPPQYAPLPPRYAPAQPQYAPPPAPPATSDDLASRLERLGSLHAEGVLTDEEFSAAKGRLLGT</sequence>
<dbReference type="EMBL" id="JBIAZU010000008">
    <property type="protein sequence ID" value="MFF5295853.1"/>
    <property type="molecule type" value="Genomic_DNA"/>
</dbReference>
<reference evidence="3 4" key="1">
    <citation type="submission" date="2024-10" db="EMBL/GenBank/DDBJ databases">
        <title>The Natural Products Discovery Center: Release of the First 8490 Sequenced Strains for Exploring Actinobacteria Biosynthetic Diversity.</title>
        <authorList>
            <person name="Kalkreuter E."/>
            <person name="Kautsar S.A."/>
            <person name="Yang D."/>
            <person name="Bader C.D."/>
            <person name="Teijaro C.N."/>
            <person name="Fluegel L."/>
            <person name="Davis C.M."/>
            <person name="Simpson J.R."/>
            <person name="Lauterbach L."/>
            <person name="Steele A.D."/>
            <person name="Gui C."/>
            <person name="Meng S."/>
            <person name="Li G."/>
            <person name="Viehrig K."/>
            <person name="Ye F."/>
            <person name="Su P."/>
            <person name="Kiefer A.F."/>
            <person name="Nichols A."/>
            <person name="Cepeda A.J."/>
            <person name="Yan W."/>
            <person name="Fan B."/>
            <person name="Jiang Y."/>
            <person name="Adhikari A."/>
            <person name="Zheng C.-J."/>
            <person name="Schuster L."/>
            <person name="Cowan T.M."/>
            <person name="Smanski M.J."/>
            <person name="Chevrette M.G."/>
            <person name="De Carvalho L.P.S."/>
            <person name="Shen B."/>
        </authorList>
    </citation>
    <scope>NUCLEOTIDE SEQUENCE [LARGE SCALE GENOMIC DNA]</scope>
    <source>
        <strain evidence="3 4">NPDC000087</strain>
    </source>
</reference>